<dbReference type="GO" id="GO:0017148">
    <property type="term" value="P:negative regulation of translation"/>
    <property type="evidence" value="ECO:0007669"/>
    <property type="project" value="UniProtKB-KW"/>
</dbReference>
<feature type="domain" description="Ricin B lectin" evidence="14">
    <location>
        <begin position="310"/>
        <end position="434"/>
    </location>
</feature>
<dbReference type="EC" id="3.2.2.22" evidence="12"/>
<keyword evidence="3 12" id="KW-0800">Toxin</keyword>
<evidence type="ECO:0000256" key="1">
    <source>
        <dbReference type="ARBA" id="ARBA00000237"/>
    </source>
</evidence>
<keyword evidence="15" id="KW-1185">Reference proteome</keyword>
<dbReference type="InterPro" id="IPR000772">
    <property type="entry name" value="Ricin_B_lectin"/>
</dbReference>
<dbReference type="FunFam" id="2.80.10.50:FF:000076">
    <property type="entry name" value="Beta-galactoside-specific lectin 1"/>
    <property type="match status" value="1"/>
</dbReference>
<dbReference type="GO" id="GO:0090729">
    <property type="term" value="F:toxin activity"/>
    <property type="evidence" value="ECO:0007669"/>
    <property type="project" value="UniProtKB-KW"/>
</dbReference>
<dbReference type="OrthoDB" id="1642280at2759"/>
<dbReference type="InterPro" id="IPR035992">
    <property type="entry name" value="Ricin_B-like_lectins"/>
</dbReference>
<keyword evidence="10 12" id="KW-0652">Protein synthesis inhibitor</keyword>
<dbReference type="InterPro" id="IPR001574">
    <property type="entry name" value="Ribosome_inactivat_prot"/>
</dbReference>
<evidence type="ECO:0000256" key="10">
    <source>
        <dbReference type="ARBA" id="ARBA00023193"/>
    </source>
</evidence>
<reference evidence="16" key="2">
    <citation type="submission" date="2025-08" db="UniProtKB">
        <authorList>
            <consortium name="RefSeq"/>
        </authorList>
    </citation>
    <scope>IDENTIFICATION</scope>
    <source>
        <tissue evidence="16">Young leaves</tissue>
    </source>
</reference>
<dbReference type="Pfam" id="PF00652">
    <property type="entry name" value="Ricin_B_lectin"/>
    <property type="match status" value="2"/>
</dbReference>
<protein>
    <recommendedName>
        <fullName evidence="12">Ribosome-inactivating protein</fullName>
    </recommendedName>
    <component>
        <recommendedName>
            <fullName evidence="12">Ribosome-inactivating protein chain A</fullName>
        </recommendedName>
        <alternativeName>
            <fullName evidence="12">rRNA N-glycosidase</fullName>
            <ecNumber evidence="12">3.2.2.22</ecNumber>
        </alternativeName>
    </component>
    <component>
        <recommendedName>
            <fullName evidence="12">Ribosome-inactivating protein chain B</fullName>
        </recommendedName>
    </component>
</protein>
<dbReference type="GeneID" id="113848914"/>
<dbReference type="GO" id="GO:0030598">
    <property type="term" value="F:rRNA N-glycosylase activity"/>
    <property type="evidence" value="ECO:0007669"/>
    <property type="project" value="UniProtKB-EC"/>
</dbReference>
<dbReference type="Pfam" id="PF00161">
    <property type="entry name" value="RIP"/>
    <property type="match status" value="1"/>
</dbReference>
<evidence type="ECO:0000256" key="2">
    <source>
        <dbReference type="ARBA" id="ARBA00010414"/>
    </source>
</evidence>
<evidence type="ECO:0000313" key="16">
    <source>
        <dbReference type="RefSeq" id="XP_027334134.1"/>
    </source>
</evidence>
<organism evidence="15 16">
    <name type="scientific">Abrus precatorius</name>
    <name type="common">Indian licorice</name>
    <name type="synonym">Glycine abrus</name>
    <dbReference type="NCBI Taxonomy" id="3816"/>
    <lineage>
        <taxon>Eukaryota</taxon>
        <taxon>Viridiplantae</taxon>
        <taxon>Streptophyta</taxon>
        <taxon>Embryophyta</taxon>
        <taxon>Tracheophyta</taxon>
        <taxon>Spermatophyta</taxon>
        <taxon>Magnoliopsida</taxon>
        <taxon>eudicotyledons</taxon>
        <taxon>Gunneridae</taxon>
        <taxon>Pentapetalae</taxon>
        <taxon>rosids</taxon>
        <taxon>fabids</taxon>
        <taxon>Fabales</taxon>
        <taxon>Fabaceae</taxon>
        <taxon>Papilionoideae</taxon>
        <taxon>50 kb inversion clade</taxon>
        <taxon>NPAAA clade</taxon>
        <taxon>indigoferoid/millettioid clade</taxon>
        <taxon>Abreae</taxon>
        <taxon>Abrus</taxon>
    </lineage>
</organism>
<dbReference type="Proteomes" id="UP000694853">
    <property type="component" value="Unplaced"/>
</dbReference>
<dbReference type="SUPFAM" id="SSF50370">
    <property type="entry name" value="Ricin B-like lectins"/>
    <property type="match status" value="2"/>
</dbReference>
<dbReference type="InterPro" id="IPR016139">
    <property type="entry name" value="Ribosome_inactivat_prot_sub2"/>
</dbReference>
<evidence type="ECO:0000256" key="4">
    <source>
        <dbReference type="ARBA" id="ARBA00022734"/>
    </source>
</evidence>
<dbReference type="Gene3D" id="4.10.470.10">
    <property type="entry name" value="Ricin (A Subunit), domain 2"/>
    <property type="match status" value="1"/>
</dbReference>
<keyword evidence="13" id="KW-0732">Signal</keyword>
<keyword evidence="11" id="KW-0873">Pyrrolidone carboxylic acid</keyword>
<comment type="similarity">
    <text evidence="12">Belongs to the ribosome-inactivating protein family.</text>
</comment>
<dbReference type="PRINTS" id="PR00396">
    <property type="entry name" value="SHIGARICIN"/>
</dbReference>
<evidence type="ECO:0000256" key="11">
    <source>
        <dbReference type="ARBA" id="ARBA00023283"/>
    </source>
</evidence>
<dbReference type="Gene3D" id="3.40.420.10">
    <property type="entry name" value="Ricin (A subunit), domain 1"/>
    <property type="match status" value="1"/>
</dbReference>
<dbReference type="InterPro" id="IPR017989">
    <property type="entry name" value="Ribosome_inactivat_1/2"/>
</dbReference>
<keyword evidence="6 12" id="KW-0378">Hydrolase</keyword>
<evidence type="ECO:0000256" key="9">
    <source>
        <dbReference type="ARBA" id="ARBA00023180"/>
    </source>
</evidence>
<comment type="function">
    <text evidence="12">The A chain is responsible for inhibiting protein synthesis through the catalytic inactivation of 60S ribosomal subunits by removing adenine from position 4,324 of 28S rRNA. The B chain binds to cell receptors and probably facilitates the entry into the cell of the A chain; B chains are also responsible for cell agglutination (lectin activity).</text>
</comment>
<evidence type="ECO:0000256" key="5">
    <source>
        <dbReference type="ARBA" id="ARBA00022737"/>
    </source>
</evidence>
<dbReference type="PROSITE" id="PS00275">
    <property type="entry name" value="SHIGA_RICIN"/>
    <property type="match status" value="1"/>
</dbReference>
<dbReference type="KEGG" id="aprc:113848914"/>
<evidence type="ECO:0000256" key="12">
    <source>
        <dbReference type="RuleBase" id="RU004915"/>
    </source>
</evidence>
<evidence type="ECO:0000256" key="3">
    <source>
        <dbReference type="ARBA" id="ARBA00022656"/>
    </source>
</evidence>
<feature type="chain" id="PRO_5034375209" description="Ribosome-inactivating protein" evidence="13">
    <location>
        <begin position="25"/>
        <end position="562"/>
    </location>
</feature>
<dbReference type="AlphaFoldDB" id="A0A8B8JS45"/>
<keyword evidence="4" id="KW-0430">Lectin</keyword>
<dbReference type="InterPro" id="IPR017988">
    <property type="entry name" value="Ribosome_inactivat_prot_CS"/>
</dbReference>
<accession>A0A8B8JS45</accession>
<evidence type="ECO:0000259" key="14">
    <source>
        <dbReference type="SMART" id="SM00458"/>
    </source>
</evidence>
<dbReference type="InterPro" id="IPR036041">
    <property type="entry name" value="Ribosome-inact_prot_sf"/>
</dbReference>
<evidence type="ECO:0000256" key="13">
    <source>
        <dbReference type="SAM" id="SignalP"/>
    </source>
</evidence>
<dbReference type="FunFam" id="3.40.420.10:FF:000001">
    <property type="entry name" value="Ricin"/>
    <property type="match status" value="1"/>
</dbReference>
<evidence type="ECO:0000256" key="8">
    <source>
        <dbReference type="ARBA" id="ARBA00023157"/>
    </source>
</evidence>
<dbReference type="CDD" id="cd23491">
    <property type="entry name" value="beta-trefoil_Ricin_abrin-like_rpt2"/>
    <property type="match status" value="1"/>
</dbReference>
<dbReference type="PANTHER" id="PTHR33453:SF34">
    <property type="entry name" value="RIBOSOME-INACTIVATING PROTEIN"/>
    <property type="match status" value="1"/>
</dbReference>
<comment type="subunit">
    <text evidence="12">Might form dimers or tetramers of disulfide-linked A and B chains.</text>
</comment>
<dbReference type="PROSITE" id="PS50231">
    <property type="entry name" value="RICIN_B_LECTIN"/>
    <property type="match status" value="2"/>
</dbReference>
<keyword evidence="5" id="KW-0677">Repeat</keyword>
<keyword evidence="8" id="KW-1015">Disulfide bond</keyword>
<dbReference type="InterPro" id="IPR016138">
    <property type="entry name" value="Ribosome_inactivat_prot_sub1"/>
</dbReference>
<proteinExistence type="inferred from homology"/>
<reference evidence="15" key="1">
    <citation type="journal article" date="2019" name="Toxins">
        <title>Detection of Abrin-Like and Prepropulchellin-Like Toxin Genes and Transcripts Using Whole Genome Sequencing and Full-Length Transcript Sequencing of Abrus precatorius.</title>
        <authorList>
            <person name="Hovde B.T."/>
            <person name="Daligault H.E."/>
            <person name="Hanschen E.R."/>
            <person name="Kunde Y.A."/>
            <person name="Johnson M.B."/>
            <person name="Starkenburg S.R."/>
            <person name="Johnson S.L."/>
        </authorList>
    </citation>
    <scope>NUCLEOTIDE SEQUENCE [LARGE SCALE GENOMIC DNA]</scope>
</reference>
<dbReference type="RefSeq" id="XP_027334134.1">
    <property type="nucleotide sequence ID" value="XM_027478333.1"/>
</dbReference>
<evidence type="ECO:0000256" key="6">
    <source>
        <dbReference type="ARBA" id="ARBA00022801"/>
    </source>
</evidence>
<dbReference type="PANTHER" id="PTHR33453">
    <property type="match status" value="1"/>
</dbReference>
<keyword evidence="7 12" id="KW-0611">Plant defense</keyword>
<keyword evidence="9" id="KW-0325">Glycoprotein</keyword>
<evidence type="ECO:0000313" key="15">
    <source>
        <dbReference type="Proteomes" id="UP000694853"/>
    </source>
</evidence>
<dbReference type="SMART" id="SM00458">
    <property type="entry name" value="RICIN"/>
    <property type="match status" value="2"/>
</dbReference>
<gene>
    <name evidence="16" type="primary">LOC113848914</name>
</gene>
<evidence type="ECO:0000256" key="7">
    <source>
        <dbReference type="ARBA" id="ARBA00022821"/>
    </source>
</evidence>
<sequence>MDETLKLLILCAAWACSFSALRCADPPGATNEDPIKFATEGATKDSYKQFIEALRERLTGELIHDIPVLRDPATVEERNRYVTVELSNSATESIQIGIDLTNAYVVAYQAGTRAYFLRDAPESASTNLFPDVPVDNRYTLPFNGSYGNLESWSHQTREEVNLGLEALRHAITYLRGGADDNEEKARLMIVIIQMVAEAARFKYISNRVGVSIRTGTAFQPDPGMLSLENNWDNLSGAVQQAEQNAFRNNVVLTNINHEPVIVDSLLHPTVAALTLMLFVCNPNANRSPRLPRSIVEKSETCDPFTCDPFEPTVHIAGRDGMCVDVYKNDYHDGNPIIMWKCADQENQLWTLKQDKTIRSKGKCLTTYGYAPGHYVMIYDCTSAVAEATYWEIWDNGTIINPRSGLALSAESSAMGETLTLQTNEYQMRQGWRTGTHTGPFVTSIAGYLDLCMEAHGSNVWLADCDSNKKEQQWAIYPDGSIRPVQNTNNCLTSEEHKPGATIVMMACSNAWASQRWVFKNDGTIYSLSDDMVMDVKGSDPSLKQIILWSWTGNPNQMWLTLF</sequence>
<dbReference type="SUPFAM" id="SSF56371">
    <property type="entry name" value="Ribosome inactivating proteins (RIP)"/>
    <property type="match status" value="1"/>
</dbReference>
<dbReference type="GO" id="GO:0006952">
    <property type="term" value="P:defense response"/>
    <property type="evidence" value="ECO:0007669"/>
    <property type="project" value="UniProtKB-KW"/>
</dbReference>
<feature type="signal peptide" evidence="13">
    <location>
        <begin position="1"/>
        <end position="24"/>
    </location>
</feature>
<dbReference type="FunFam" id="2.80.10.50:FF:000079">
    <property type="entry name" value="Ricin"/>
    <property type="match status" value="1"/>
</dbReference>
<name>A0A8B8JS45_ABRPR</name>
<dbReference type="Gene3D" id="2.80.10.50">
    <property type="match status" value="2"/>
</dbReference>
<dbReference type="GO" id="GO:0030246">
    <property type="term" value="F:carbohydrate binding"/>
    <property type="evidence" value="ECO:0007669"/>
    <property type="project" value="UniProtKB-KW"/>
</dbReference>
<comment type="similarity">
    <text evidence="2">In the N-terminal section; belongs to the ribosome-inactivating protein family. Type 2 RIP subfamily.</text>
</comment>
<feature type="domain" description="Ricin B lectin" evidence="14">
    <location>
        <begin position="438"/>
        <end position="561"/>
    </location>
</feature>
<comment type="catalytic activity">
    <reaction evidence="1 12">
        <text>Endohydrolysis of the N-glycosidic bond at one specific adenosine on the 28S rRNA.</text>
        <dbReference type="EC" id="3.2.2.22"/>
    </reaction>
</comment>